<feature type="non-terminal residue" evidence="1">
    <location>
        <position position="1"/>
    </location>
</feature>
<evidence type="ECO:0000313" key="2">
    <source>
        <dbReference type="Proteomes" id="UP000076532"/>
    </source>
</evidence>
<dbReference type="AlphaFoldDB" id="A0A165WSC1"/>
<proteinExistence type="predicted"/>
<sequence length="66" mass="7229">EELLIVKLIGSHSGENLASAVWKTLELYELQAINCDNTSNNDTMVDALAKLSMDQGCDFNADEGRL</sequence>
<keyword evidence="2" id="KW-1185">Reference proteome</keyword>
<dbReference type="OrthoDB" id="3259198at2759"/>
<reference evidence="1 2" key="1">
    <citation type="journal article" date="2016" name="Mol. Biol. Evol.">
        <title>Comparative Genomics of Early-Diverging Mushroom-Forming Fungi Provides Insights into the Origins of Lignocellulose Decay Capabilities.</title>
        <authorList>
            <person name="Nagy L.G."/>
            <person name="Riley R."/>
            <person name="Tritt A."/>
            <person name="Adam C."/>
            <person name="Daum C."/>
            <person name="Floudas D."/>
            <person name="Sun H."/>
            <person name="Yadav J.S."/>
            <person name="Pangilinan J."/>
            <person name="Larsson K.H."/>
            <person name="Matsuura K."/>
            <person name="Barry K."/>
            <person name="Labutti K."/>
            <person name="Kuo R."/>
            <person name="Ohm R.A."/>
            <person name="Bhattacharya S.S."/>
            <person name="Shirouzu T."/>
            <person name="Yoshinaga Y."/>
            <person name="Martin F.M."/>
            <person name="Grigoriev I.V."/>
            <person name="Hibbett D.S."/>
        </authorList>
    </citation>
    <scope>NUCLEOTIDE SEQUENCE [LARGE SCALE GENOMIC DNA]</scope>
    <source>
        <strain evidence="1 2">CBS 109695</strain>
    </source>
</reference>
<accession>A0A165WSC1</accession>
<dbReference type="EMBL" id="KV417738">
    <property type="protein sequence ID" value="KZP07867.1"/>
    <property type="molecule type" value="Genomic_DNA"/>
</dbReference>
<evidence type="ECO:0000313" key="1">
    <source>
        <dbReference type="EMBL" id="KZP07867.1"/>
    </source>
</evidence>
<organism evidence="1 2">
    <name type="scientific">Athelia psychrophila</name>
    <dbReference type="NCBI Taxonomy" id="1759441"/>
    <lineage>
        <taxon>Eukaryota</taxon>
        <taxon>Fungi</taxon>
        <taxon>Dikarya</taxon>
        <taxon>Basidiomycota</taxon>
        <taxon>Agaricomycotina</taxon>
        <taxon>Agaricomycetes</taxon>
        <taxon>Agaricomycetidae</taxon>
        <taxon>Atheliales</taxon>
        <taxon>Atheliaceae</taxon>
        <taxon>Athelia</taxon>
    </lineage>
</organism>
<dbReference type="STRING" id="436010.A0A165WSC1"/>
<dbReference type="Proteomes" id="UP000076532">
    <property type="component" value="Unassembled WGS sequence"/>
</dbReference>
<name>A0A165WSC1_9AGAM</name>
<gene>
    <name evidence="1" type="ORF">FIBSPDRAFT_762296</name>
</gene>
<protein>
    <submittedName>
        <fullName evidence="1">Uncharacterized protein</fullName>
    </submittedName>
</protein>